<protein>
    <submittedName>
        <fullName evidence="2">Uncharacterized protein</fullName>
    </submittedName>
</protein>
<sequence>MGVTGRGVAIGGLATAVLGLLIGAAVIGGVSALVNDEQRLDQLQNRIDDLRTEVPSTDELRSELPS</sequence>
<keyword evidence="1" id="KW-0175">Coiled coil</keyword>
<evidence type="ECO:0000313" key="2">
    <source>
        <dbReference type="EMBL" id="CAA9346348.1"/>
    </source>
</evidence>
<organism evidence="2">
    <name type="scientific">uncultured Frankineae bacterium</name>
    <dbReference type="NCBI Taxonomy" id="437475"/>
    <lineage>
        <taxon>Bacteria</taxon>
        <taxon>Bacillati</taxon>
        <taxon>Actinomycetota</taxon>
        <taxon>Actinomycetes</taxon>
        <taxon>Frankiales</taxon>
        <taxon>environmental samples</taxon>
    </lineage>
</organism>
<name>A0A6J4M2J7_9ACTN</name>
<proteinExistence type="predicted"/>
<gene>
    <name evidence="2" type="ORF">AVDCRST_MAG16-2080</name>
</gene>
<dbReference type="AlphaFoldDB" id="A0A6J4M2J7"/>
<accession>A0A6J4M2J7</accession>
<dbReference type="EMBL" id="CADCUE010000188">
    <property type="protein sequence ID" value="CAA9346348.1"/>
    <property type="molecule type" value="Genomic_DNA"/>
</dbReference>
<reference evidence="2" key="1">
    <citation type="submission" date="2020-02" db="EMBL/GenBank/DDBJ databases">
        <authorList>
            <person name="Meier V. D."/>
        </authorList>
    </citation>
    <scope>NUCLEOTIDE SEQUENCE</scope>
    <source>
        <strain evidence="2">AVDCRST_MAG16</strain>
    </source>
</reference>
<feature type="coiled-coil region" evidence="1">
    <location>
        <begin position="33"/>
        <end position="60"/>
    </location>
</feature>
<evidence type="ECO:0000256" key="1">
    <source>
        <dbReference type="SAM" id="Coils"/>
    </source>
</evidence>